<protein>
    <submittedName>
        <fullName evidence="7">Sodium-independent anion transporter</fullName>
    </submittedName>
</protein>
<dbReference type="SUPFAM" id="SSF52091">
    <property type="entry name" value="SpoIIaa-like"/>
    <property type="match status" value="1"/>
</dbReference>
<feature type="transmembrane region" description="Helical" evidence="5">
    <location>
        <begin position="68"/>
        <end position="85"/>
    </location>
</feature>
<dbReference type="PANTHER" id="PTHR43310">
    <property type="entry name" value="SULFATE TRANSPORTER YBAR-RELATED"/>
    <property type="match status" value="1"/>
</dbReference>
<dbReference type="AlphaFoldDB" id="A0A2M9R7Q2"/>
<dbReference type="OrthoDB" id="9771198at2"/>
<dbReference type="InterPro" id="IPR011547">
    <property type="entry name" value="SLC26A/SulP_dom"/>
</dbReference>
<comment type="subcellular location">
    <subcellularLocation>
        <location evidence="1">Membrane</location>
        <topology evidence="1">Multi-pass membrane protein</topology>
    </subcellularLocation>
</comment>
<organism evidence="7 8">
    <name type="scientific">Avrilella dinanensis</name>
    <dbReference type="NCBI Taxonomy" id="2008672"/>
    <lineage>
        <taxon>Bacteria</taxon>
        <taxon>Pseudomonadati</taxon>
        <taxon>Bacteroidota</taxon>
        <taxon>Flavobacteriia</taxon>
        <taxon>Flavobacteriales</taxon>
        <taxon>Flavobacteriaceae</taxon>
        <taxon>Avrilella</taxon>
    </lineage>
</organism>
<evidence type="ECO:0000256" key="4">
    <source>
        <dbReference type="ARBA" id="ARBA00023136"/>
    </source>
</evidence>
<reference evidence="7 8" key="1">
    <citation type="submission" date="2017-06" db="EMBL/GenBank/DDBJ databases">
        <title>Description of Avrilella dinanensis gen. nov. sp. nov.</title>
        <authorList>
            <person name="Leyer C."/>
            <person name="Sassi M."/>
            <person name="Minet J."/>
            <person name="Kayal S."/>
            <person name="Cattoir V."/>
        </authorList>
    </citation>
    <scope>NUCLEOTIDE SEQUENCE [LARGE SCALE GENOMIC DNA]</scope>
    <source>
        <strain evidence="7 8">UR159</strain>
    </source>
</reference>
<evidence type="ECO:0000256" key="3">
    <source>
        <dbReference type="ARBA" id="ARBA00022989"/>
    </source>
</evidence>
<evidence type="ECO:0000313" key="8">
    <source>
        <dbReference type="Proteomes" id="UP000231960"/>
    </source>
</evidence>
<feature type="transmembrane region" description="Helical" evidence="5">
    <location>
        <begin position="363"/>
        <end position="396"/>
    </location>
</feature>
<comment type="caution">
    <text evidence="7">The sequence shown here is derived from an EMBL/GenBank/DDBJ whole genome shotgun (WGS) entry which is preliminary data.</text>
</comment>
<feature type="transmembrane region" description="Helical" evidence="5">
    <location>
        <begin position="121"/>
        <end position="140"/>
    </location>
</feature>
<proteinExistence type="predicted"/>
<feature type="transmembrane region" description="Helical" evidence="5">
    <location>
        <begin position="181"/>
        <end position="199"/>
    </location>
</feature>
<dbReference type="Pfam" id="PF01740">
    <property type="entry name" value="STAS"/>
    <property type="match status" value="1"/>
</dbReference>
<feature type="transmembrane region" description="Helical" evidence="5">
    <location>
        <begin position="91"/>
        <end position="109"/>
    </location>
</feature>
<evidence type="ECO:0000259" key="6">
    <source>
        <dbReference type="PROSITE" id="PS50801"/>
    </source>
</evidence>
<dbReference type="InterPro" id="IPR002645">
    <property type="entry name" value="STAS_dom"/>
</dbReference>
<dbReference type="EMBL" id="NIPO01000001">
    <property type="protein sequence ID" value="PJR04815.1"/>
    <property type="molecule type" value="Genomic_DNA"/>
</dbReference>
<dbReference type="RefSeq" id="WP_100678374.1">
    <property type="nucleotide sequence ID" value="NZ_NIPO01000001.1"/>
</dbReference>
<feature type="domain" description="STAS" evidence="6">
    <location>
        <begin position="411"/>
        <end position="509"/>
    </location>
</feature>
<dbReference type="Pfam" id="PF00916">
    <property type="entry name" value="Sulfate_transp"/>
    <property type="match status" value="1"/>
</dbReference>
<feature type="transmembrane region" description="Helical" evidence="5">
    <location>
        <begin position="152"/>
        <end position="174"/>
    </location>
</feature>
<evidence type="ECO:0000313" key="7">
    <source>
        <dbReference type="EMBL" id="PJR04815.1"/>
    </source>
</evidence>
<evidence type="ECO:0000256" key="1">
    <source>
        <dbReference type="ARBA" id="ARBA00004141"/>
    </source>
</evidence>
<dbReference type="Gene3D" id="3.30.750.24">
    <property type="entry name" value="STAS domain"/>
    <property type="match status" value="1"/>
</dbReference>
<feature type="transmembrane region" description="Helical" evidence="5">
    <location>
        <begin position="20"/>
        <end position="40"/>
    </location>
</feature>
<dbReference type="CDD" id="cd07042">
    <property type="entry name" value="STAS_SulP_like_sulfate_transporter"/>
    <property type="match status" value="1"/>
</dbReference>
<dbReference type="InterPro" id="IPR052706">
    <property type="entry name" value="Membrane-Transporter-like"/>
</dbReference>
<feature type="transmembrane region" description="Helical" evidence="5">
    <location>
        <begin position="46"/>
        <end position="63"/>
    </location>
</feature>
<dbReference type="Proteomes" id="UP000231960">
    <property type="component" value="Unassembled WGS sequence"/>
</dbReference>
<accession>A0A2M9R7Q2</accession>
<feature type="transmembrane region" description="Helical" evidence="5">
    <location>
        <begin position="333"/>
        <end position="351"/>
    </location>
</feature>
<keyword evidence="3 5" id="KW-1133">Transmembrane helix</keyword>
<dbReference type="PROSITE" id="PS50801">
    <property type="entry name" value="STAS"/>
    <property type="match status" value="1"/>
</dbReference>
<feature type="transmembrane region" description="Helical" evidence="5">
    <location>
        <begin position="307"/>
        <end position="327"/>
    </location>
</feature>
<name>A0A2M9R7Q2_9FLAO</name>
<keyword evidence="4 5" id="KW-0472">Membrane</keyword>
<keyword evidence="2 5" id="KW-0812">Transmembrane</keyword>
<evidence type="ECO:0000256" key="2">
    <source>
        <dbReference type="ARBA" id="ARBA00022692"/>
    </source>
</evidence>
<feature type="transmembrane region" description="Helical" evidence="5">
    <location>
        <begin position="234"/>
        <end position="256"/>
    </location>
</feature>
<dbReference type="InterPro" id="IPR036513">
    <property type="entry name" value="STAS_dom_sf"/>
</dbReference>
<dbReference type="PANTHER" id="PTHR43310:SF1">
    <property type="entry name" value="SULFATE TRANSPORTER YBAR-RELATED"/>
    <property type="match status" value="1"/>
</dbReference>
<sequence>MQKILNLFDLKREINYKNEVLAGLTVAMTMIPESLSFAILAGLSPLTGLYAAFLMGLVTAILGGRPGMVSGGAGATIVVLIALAASHGVEYLFAAVVLAGILQLLVGIFKLGKFVRLIPQPVMYGFLNGLAVIIFMAQIAQFKITENGTTNWIQGSALYLMAGLTLLTILIVILLPKITKAIPASLVAIIVVFGIVYFFDIDTKKVLDIASVSGSLPSFHIPGIPWTLKTLQIIFPYALIMAGVGLIESLLTLNMVDEITNTKGKSNREATAQGIANITNGFFGGMGGCAMVAQTLVNIGAGGRTRFSAVVGAITILIIILVGGPVIEQIPMAALVGVMMMVAIGTFEWVSFRIFNKMPKADILVMVLVTLVTIFLHNLALAVLIGVIISALVFAWESAKRIRARRYIDDNGIKHYDIYGPLFFGSTTIFSEKFDAVNDPDIVVISFRESSVLDMSAIECLSKITERYRKQDKKIYLTYLSLRCQRMIKNAGNVVQVNIIDNPDSLHEK</sequence>
<keyword evidence="8" id="KW-1185">Reference proteome</keyword>
<evidence type="ECO:0000256" key="5">
    <source>
        <dbReference type="SAM" id="Phobius"/>
    </source>
</evidence>
<gene>
    <name evidence="7" type="ORF">CDL10_09875</name>
</gene>
<dbReference type="GO" id="GO:0016020">
    <property type="term" value="C:membrane"/>
    <property type="evidence" value="ECO:0007669"/>
    <property type="project" value="UniProtKB-SubCell"/>
</dbReference>